<feature type="compositionally biased region" description="Low complexity" evidence="1">
    <location>
        <begin position="76"/>
        <end position="100"/>
    </location>
</feature>
<evidence type="ECO:0000313" key="2">
    <source>
        <dbReference type="EMBL" id="AUX26064.1"/>
    </source>
</evidence>
<reference evidence="2 3" key="1">
    <citation type="submission" date="2015-09" db="EMBL/GenBank/DDBJ databases">
        <title>Sorangium comparison.</title>
        <authorList>
            <person name="Zaburannyi N."/>
            <person name="Bunk B."/>
            <person name="Overmann J."/>
            <person name="Mueller R."/>
        </authorList>
    </citation>
    <scope>NUCLEOTIDE SEQUENCE [LARGE SCALE GENOMIC DNA]</scope>
    <source>
        <strain evidence="2 3">So ceGT47</strain>
    </source>
</reference>
<organism evidence="2 3">
    <name type="scientific">Sorangium cellulosum</name>
    <name type="common">Polyangium cellulosum</name>
    <dbReference type="NCBI Taxonomy" id="56"/>
    <lineage>
        <taxon>Bacteria</taxon>
        <taxon>Pseudomonadati</taxon>
        <taxon>Myxococcota</taxon>
        <taxon>Polyangia</taxon>
        <taxon>Polyangiales</taxon>
        <taxon>Polyangiaceae</taxon>
        <taxon>Sorangium</taxon>
    </lineage>
</organism>
<protein>
    <submittedName>
        <fullName evidence="2">Uncharacterized protein</fullName>
    </submittedName>
</protein>
<feature type="region of interest" description="Disordered" evidence="1">
    <location>
        <begin position="160"/>
        <end position="237"/>
    </location>
</feature>
<feature type="compositionally biased region" description="Basic and acidic residues" evidence="1">
    <location>
        <begin position="210"/>
        <end position="219"/>
    </location>
</feature>
<proteinExistence type="predicted"/>
<evidence type="ECO:0000256" key="1">
    <source>
        <dbReference type="SAM" id="MobiDB-lite"/>
    </source>
</evidence>
<dbReference type="AlphaFoldDB" id="A0A4P2Q8Y6"/>
<feature type="region of interest" description="Disordered" evidence="1">
    <location>
        <begin position="1"/>
        <end position="37"/>
    </location>
</feature>
<accession>A0A4P2Q8Y6</accession>
<dbReference type="Proteomes" id="UP000295781">
    <property type="component" value="Chromosome"/>
</dbReference>
<name>A0A4P2Q8Y6_SORCE</name>
<sequence length="287" mass="30816">MPPAPVSVRAGEDDTRPRNHNLSWGPIGEPPYLAPRRPRVRPWFREDHGGPEETLCAVRRGEGRCPGPLALASGAAGARGLRQVRQGPRAARRPGSPRARQLGKTSCATSAWAARYRRRRAAGRAGVPLWQSAIGAARGGHARERAGRSAPASVALDGAWAPRSHAASPPDPEASTPARPSERGRPRRMRRSCTTRRARACLQEDPLEVAGRRRGDRSAGRGTAPTAPGDKHGLCHHGSARSISRLVEEMKGPRAINPPRRTGSDRLGACPLGVTLVAESVRWSCVR</sequence>
<feature type="region of interest" description="Disordered" evidence="1">
    <location>
        <begin position="76"/>
        <end position="106"/>
    </location>
</feature>
<feature type="compositionally biased region" description="Basic residues" evidence="1">
    <location>
        <begin position="185"/>
        <end position="199"/>
    </location>
</feature>
<gene>
    <name evidence="2" type="ORF">SOCEGT47_066170</name>
</gene>
<dbReference type="EMBL" id="CP012670">
    <property type="protein sequence ID" value="AUX26064.1"/>
    <property type="molecule type" value="Genomic_DNA"/>
</dbReference>
<evidence type="ECO:0000313" key="3">
    <source>
        <dbReference type="Proteomes" id="UP000295781"/>
    </source>
</evidence>